<gene>
    <name evidence="1" type="ORF">GFJ35_34340</name>
</gene>
<protein>
    <submittedName>
        <fullName evidence="1">Uncharacterized protein</fullName>
    </submittedName>
</protein>
<dbReference type="AlphaFoldDB" id="A0A6B2MNH3"/>
<accession>A0A6B2MNH3</accession>
<organism evidence="1">
    <name type="scientific">Burkholderia cenocepacia</name>
    <dbReference type="NCBI Taxonomy" id="95486"/>
    <lineage>
        <taxon>Bacteria</taxon>
        <taxon>Pseudomonadati</taxon>
        <taxon>Pseudomonadota</taxon>
        <taxon>Betaproteobacteria</taxon>
        <taxon>Burkholderiales</taxon>
        <taxon>Burkholderiaceae</taxon>
        <taxon>Burkholderia</taxon>
        <taxon>Burkholderia cepacia complex</taxon>
    </lineage>
</organism>
<name>A0A6B2MNH3_9BURK</name>
<sequence length="303" mass="30531">MFRTDQQTAVSSIPAPAPAGTGGYFTGGNPATGQPATILDADWLNMVQEELMSILAAAGITPNKTTYTQVLSAIRILLGQVQQSQIYRVVQKSANYAVQASDAGTMFYAGAALTYQLPDASSTTGAVFGFVNQAGRIPTVQTSVAGQLIQGENLAGVSSIALAKQGAMLIVMSDGSNFIMLSASPAVWAPKVAPSNNSTSINSPAASTTYSTTVSFTAPSAGSVVAVGSLNASGTSASVLNGSLLINGASVSSDSTLSSQGHMGVAPILAGQAVTVTLQVTTQSTAPGIALGMHVQALFVPNP</sequence>
<comment type="caution">
    <text evidence="1">The sequence shown here is derived from an EMBL/GenBank/DDBJ whole genome shotgun (WGS) entry which is preliminary data.</text>
</comment>
<proteinExistence type="predicted"/>
<dbReference type="EMBL" id="JAAEAM010000063">
    <property type="protein sequence ID" value="NDV77093.1"/>
    <property type="molecule type" value="Genomic_DNA"/>
</dbReference>
<evidence type="ECO:0000313" key="1">
    <source>
        <dbReference type="EMBL" id="NDV77093.1"/>
    </source>
</evidence>
<reference evidence="1" key="1">
    <citation type="submission" date="2019-11" db="EMBL/GenBank/DDBJ databases">
        <title>Burkholderia cenocepacia CF.</title>
        <authorList>
            <person name="Vianna E.F."/>
            <person name="Marques E.A."/>
            <person name="Albano R.M."/>
            <person name="Leao R.S."/>
        </authorList>
    </citation>
    <scope>NUCLEOTIDE SEQUENCE</scope>
    <source>
        <strain evidence="1">MS-2140</strain>
    </source>
</reference>